<dbReference type="Pfam" id="PF00994">
    <property type="entry name" value="MoCF_biosynth"/>
    <property type="match status" value="1"/>
</dbReference>
<accession>D6STP5</accession>
<dbReference type="PANTHER" id="PTHR39418">
    <property type="entry name" value="DEHYDROGENASE-RELATED"/>
    <property type="match status" value="1"/>
</dbReference>
<evidence type="ECO:0000259" key="1">
    <source>
        <dbReference type="SMART" id="SM00852"/>
    </source>
</evidence>
<dbReference type="eggNOG" id="COG2191">
    <property type="taxonomic scope" value="Bacteria"/>
</dbReference>
<dbReference type="InterPro" id="IPR003814">
    <property type="entry name" value="FmdEsu_dom"/>
</dbReference>
<dbReference type="RefSeq" id="WP_008871410.1">
    <property type="nucleotide sequence ID" value="NZ_ACJN02000003.1"/>
</dbReference>
<gene>
    <name evidence="2" type="ORF">Dthio_PD1400</name>
</gene>
<dbReference type="CDD" id="cd03522">
    <property type="entry name" value="MoeA_like"/>
    <property type="match status" value="1"/>
</dbReference>
<dbReference type="Gene3D" id="3.30.60.80">
    <property type="match status" value="1"/>
</dbReference>
<dbReference type="PANTHER" id="PTHR39418:SF1">
    <property type="entry name" value="DEHYDROGENASE"/>
    <property type="match status" value="1"/>
</dbReference>
<evidence type="ECO:0000313" key="3">
    <source>
        <dbReference type="Proteomes" id="UP000005496"/>
    </source>
</evidence>
<dbReference type="EMBL" id="ACJN02000003">
    <property type="protein sequence ID" value="EFI34061.1"/>
    <property type="molecule type" value="Genomic_DNA"/>
</dbReference>
<dbReference type="Pfam" id="PF02663">
    <property type="entry name" value="FmdE"/>
    <property type="match status" value="1"/>
</dbReference>
<dbReference type="UniPathway" id="UPA00344"/>
<dbReference type="Gene3D" id="3.40.980.10">
    <property type="entry name" value="MoaB/Mog-like domain"/>
    <property type="match status" value="1"/>
</dbReference>
<name>D6STP5_9BACT</name>
<dbReference type="Pfam" id="PF23475">
    <property type="entry name" value="zf-Tbcl_FmdE"/>
    <property type="match status" value="1"/>
</dbReference>
<dbReference type="InterPro" id="IPR036425">
    <property type="entry name" value="MoaB/Mog-like_dom_sf"/>
</dbReference>
<comment type="caution">
    <text evidence="2">The sequence shown here is derived from an EMBL/GenBank/DDBJ whole genome shotgun (WGS) entry which is preliminary data.</text>
</comment>
<dbReference type="OrthoDB" id="9767940at2"/>
<dbReference type="SMART" id="SM00852">
    <property type="entry name" value="MoCF_biosynth"/>
    <property type="match status" value="1"/>
</dbReference>
<feature type="domain" description="MoaB/Mog" evidence="1">
    <location>
        <begin position="373"/>
        <end position="505"/>
    </location>
</feature>
<dbReference type="SUPFAM" id="SSF143555">
    <property type="entry name" value="FwdE-like"/>
    <property type="match status" value="1"/>
</dbReference>
<dbReference type="SUPFAM" id="SSF53218">
    <property type="entry name" value="Molybdenum cofactor biosynthesis proteins"/>
    <property type="match status" value="1"/>
</dbReference>
<protein>
    <submittedName>
        <fullName evidence="2">Formylmethanofuran dehydrogenase subunit E region</fullName>
    </submittedName>
</protein>
<proteinExistence type="predicted"/>
<dbReference type="InterPro" id="IPR001453">
    <property type="entry name" value="MoaB/Mog_dom"/>
</dbReference>
<dbReference type="Gene3D" id="3.30.1330.130">
    <property type="match status" value="1"/>
</dbReference>
<dbReference type="InterPro" id="IPR057035">
    <property type="entry name" value="Znf-Tbcl_FmdE"/>
</dbReference>
<dbReference type="eggNOG" id="COG0303">
    <property type="taxonomic scope" value="Bacteria"/>
</dbReference>
<reference evidence="2" key="1">
    <citation type="submission" date="2010-05" db="EMBL/GenBank/DDBJ databases">
        <title>The draft genome of Desulfonatronospira thiodismutans ASO3-1.</title>
        <authorList>
            <consortium name="US DOE Joint Genome Institute (JGI-PGF)"/>
            <person name="Lucas S."/>
            <person name="Copeland A."/>
            <person name="Lapidus A."/>
            <person name="Cheng J.-F."/>
            <person name="Bruce D."/>
            <person name="Goodwin L."/>
            <person name="Pitluck S."/>
            <person name="Chertkov O."/>
            <person name="Brettin T."/>
            <person name="Detter J.C."/>
            <person name="Han C."/>
            <person name="Land M.L."/>
            <person name="Hauser L."/>
            <person name="Kyrpides N."/>
            <person name="Mikhailova N."/>
            <person name="Muyzer G."/>
            <person name="Woyke T."/>
        </authorList>
    </citation>
    <scope>NUCLEOTIDE SEQUENCE [LARGE SCALE GENOMIC DNA]</scope>
    <source>
        <strain evidence="2">ASO3-1</strain>
    </source>
</reference>
<sequence>MRIGGYEFEEFLEVVRNFHGSPAPGIIVGGIMVDMARDALPPDTIFDAVVETPKCLPDAVQLLTLCTVGNSWLKIVNLGRYALTFYDKYTGQGVRVFVDPVKLEKWDEIKGWILKLKPKQEQDFERLMHQIRTAGRDILTARPMQVDMDQLTRKKMSSIAVCPICNEPYPADDGAACRGCHGDSPYISEGEDMQEPELEQVSVHEAVGQKAAHDMTGIEPGKSKGVVIKRGQEINFSDICRLQQIGRQNLYTEAAPSDKDWVHEDEAAESFARAMAGEGVELGLPPREGRVNLKAGRDGLLVAQKDNLLAFNLVPQVMCASRQSYMLVKKGSVIAGTRAIPLYLPRSNFNKAMQVLNQGPLFKVLPLMQKKVGLLITGTEVFEGIIQDRFEPIIKDKVQKLGSEVNRSIICPDDKEEIKSCLTRLLDSGCDMIITTAGLSVDPDDVTRKAIQEAGASEMLYGAPILPGAMTMLCWIDSVPVIGVPACALYFKTTSFDLLLPRLLAGLKITRLDLAQMADGSLCLACKSCTYPKCPFGK</sequence>
<organism evidence="2 3">
    <name type="scientific">Desulfonatronospira thiodismutans ASO3-1</name>
    <dbReference type="NCBI Taxonomy" id="555779"/>
    <lineage>
        <taxon>Bacteria</taxon>
        <taxon>Pseudomonadati</taxon>
        <taxon>Thermodesulfobacteriota</taxon>
        <taxon>Desulfovibrionia</taxon>
        <taxon>Desulfovibrionales</taxon>
        <taxon>Desulfonatronovibrionaceae</taxon>
        <taxon>Desulfonatronospira</taxon>
    </lineage>
</organism>
<dbReference type="AlphaFoldDB" id="D6STP5"/>
<dbReference type="InterPro" id="IPR053194">
    <property type="entry name" value="tRNA_methyltr_O"/>
</dbReference>
<evidence type="ECO:0000313" key="2">
    <source>
        <dbReference type="EMBL" id="EFI34061.1"/>
    </source>
</evidence>
<keyword evidence="3" id="KW-1185">Reference proteome</keyword>
<dbReference type="Proteomes" id="UP000005496">
    <property type="component" value="Unassembled WGS sequence"/>
</dbReference>